<dbReference type="EMBL" id="PDNB01000083">
    <property type="protein sequence ID" value="PGH10717.1"/>
    <property type="molecule type" value="Genomic_DNA"/>
</dbReference>
<protein>
    <submittedName>
        <fullName evidence="1">Uncharacterized protein</fullName>
    </submittedName>
</protein>
<gene>
    <name evidence="1" type="ORF">AJ79_05308</name>
</gene>
<name>A0A2B7XQE0_9EURO</name>
<comment type="caution">
    <text evidence="1">The sequence shown here is derived from an EMBL/GenBank/DDBJ whole genome shotgun (WGS) entry which is preliminary data.</text>
</comment>
<evidence type="ECO:0000313" key="1">
    <source>
        <dbReference type="EMBL" id="PGH10717.1"/>
    </source>
</evidence>
<evidence type="ECO:0000313" key="2">
    <source>
        <dbReference type="Proteomes" id="UP000223968"/>
    </source>
</evidence>
<organism evidence="1 2">
    <name type="scientific">Helicocarpus griseus UAMH5409</name>
    <dbReference type="NCBI Taxonomy" id="1447875"/>
    <lineage>
        <taxon>Eukaryota</taxon>
        <taxon>Fungi</taxon>
        <taxon>Dikarya</taxon>
        <taxon>Ascomycota</taxon>
        <taxon>Pezizomycotina</taxon>
        <taxon>Eurotiomycetes</taxon>
        <taxon>Eurotiomycetidae</taxon>
        <taxon>Onygenales</taxon>
        <taxon>Ajellomycetaceae</taxon>
        <taxon>Helicocarpus</taxon>
    </lineage>
</organism>
<dbReference type="AlphaFoldDB" id="A0A2B7XQE0"/>
<dbReference type="OrthoDB" id="4252443at2759"/>
<sequence length="323" mass="36986">MTLDPYLALHVREFSWTLIWMDFDDEAFSGIDYELWTVFSRLVNVQRLDLASLHQISSEPFIRQNPPRLFPAVKDLRLLGWMHRGLVEAIINSLNPAALYRLKLDFLQDEGAFPNGAPMTDYAASQCAHNLKNKIYPPKDSIDDELYKRQQTKRACVFPGPMWLPLLQTAIAPLSRSETVNFLLTIKTTLKSLSITWGESPVLYEKTRTGAARNYRMYIRSRTIDVEADFLSVLLPILTQTNFPAVKSISFQGFHAIGTVKVADVLHGRISRNLRELSKMSLLPSWESLSEKPKVCHRRAFSGYDSDMDEETYLLFHKLLGQS</sequence>
<proteinExistence type="predicted"/>
<accession>A0A2B7XQE0</accession>
<keyword evidence="2" id="KW-1185">Reference proteome</keyword>
<reference evidence="1 2" key="1">
    <citation type="submission" date="2017-10" db="EMBL/GenBank/DDBJ databases">
        <title>Comparative genomics in systemic dimorphic fungi from Ajellomycetaceae.</title>
        <authorList>
            <person name="Munoz J.F."/>
            <person name="Mcewen J.G."/>
            <person name="Clay O.K."/>
            <person name="Cuomo C.A."/>
        </authorList>
    </citation>
    <scope>NUCLEOTIDE SEQUENCE [LARGE SCALE GENOMIC DNA]</scope>
    <source>
        <strain evidence="1 2">UAMH5409</strain>
    </source>
</reference>
<dbReference type="Proteomes" id="UP000223968">
    <property type="component" value="Unassembled WGS sequence"/>
</dbReference>